<gene>
    <name evidence="9" type="ORF">Vbra_19001</name>
</gene>
<dbReference type="PROSITE" id="PS00678">
    <property type="entry name" value="WD_REPEATS_1"/>
    <property type="match status" value="3"/>
</dbReference>
<evidence type="ECO:0000256" key="4">
    <source>
        <dbReference type="ARBA" id="ARBA00023242"/>
    </source>
</evidence>
<feature type="coiled-coil region" evidence="6">
    <location>
        <begin position="705"/>
        <end position="735"/>
    </location>
</feature>
<dbReference type="GO" id="GO:0000472">
    <property type="term" value="P:endonucleolytic cleavage to generate mature 5'-end of SSU-rRNA from (SSU-rRNA, 5.8S rRNA, LSU-rRNA)"/>
    <property type="evidence" value="ECO:0007669"/>
    <property type="project" value="TreeGrafter"/>
</dbReference>
<keyword evidence="10" id="KW-1185">Reference proteome</keyword>
<dbReference type="Proteomes" id="UP000041254">
    <property type="component" value="Unassembled WGS sequence"/>
</dbReference>
<dbReference type="STRING" id="1169540.A0A0G4GY15"/>
<comment type="subcellular location">
    <subcellularLocation>
        <location evidence="1">Nucleus</location>
        <location evidence="1">Nucleolus</location>
    </subcellularLocation>
</comment>
<dbReference type="PhylomeDB" id="A0A0G4GY15"/>
<dbReference type="InParanoid" id="A0A0G4GY15"/>
<dbReference type="Gene3D" id="2.130.10.10">
    <property type="entry name" value="YVTN repeat-like/Quinoprotein amine dehydrogenase"/>
    <property type="match status" value="5"/>
</dbReference>
<dbReference type="PANTHER" id="PTHR19854">
    <property type="entry name" value="TRANSDUCIN BETA-LIKE 3"/>
    <property type="match status" value="1"/>
</dbReference>
<feature type="repeat" description="WD" evidence="5">
    <location>
        <begin position="675"/>
        <end position="714"/>
    </location>
</feature>
<keyword evidence="4" id="KW-0539">Nucleus</keyword>
<evidence type="ECO:0000313" key="10">
    <source>
        <dbReference type="Proteomes" id="UP000041254"/>
    </source>
</evidence>
<evidence type="ECO:0000256" key="6">
    <source>
        <dbReference type="SAM" id="Coils"/>
    </source>
</evidence>
<feature type="repeat" description="WD" evidence="5">
    <location>
        <begin position="153"/>
        <end position="194"/>
    </location>
</feature>
<dbReference type="InterPro" id="IPR019775">
    <property type="entry name" value="WD40_repeat_CS"/>
</dbReference>
<dbReference type="SMART" id="SM00320">
    <property type="entry name" value="WD40"/>
    <property type="match status" value="10"/>
</dbReference>
<dbReference type="InterPro" id="IPR001680">
    <property type="entry name" value="WD40_rpt"/>
</dbReference>
<feature type="repeat" description="WD" evidence="5">
    <location>
        <begin position="111"/>
        <end position="152"/>
    </location>
</feature>
<dbReference type="VEuPathDB" id="CryptoDB:Vbra_19001"/>
<feature type="repeat" description="WD" evidence="5">
    <location>
        <begin position="430"/>
        <end position="464"/>
    </location>
</feature>
<feature type="region of interest" description="Disordered" evidence="7">
    <location>
        <begin position="258"/>
        <end position="294"/>
    </location>
</feature>
<dbReference type="PRINTS" id="PR00320">
    <property type="entry name" value="GPROTEINBRPT"/>
</dbReference>
<keyword evidence="3" id="KW-0677">Repeat</keyword>
<evidence type="ECO:0000256" key="1">
    <source>
        <dbReference type="ARBA" id="ARBA00004604"/>
    </source>
</evidence>
<dbReference type="OMA" id="PYVQRHF"/>
<dbReference type="GO" id="GO:0034511">
    <property type="term" value="F:U3 snoRNA binding"/>
    <property type="evidence" value="ECO:0007669"/>
    <property type="project" value="TreeGrafter"/>
</dbReference>
<protein>
    <recommendedName>
        <fullName evidence="8">U3 small nucleolar RNA-associated protein 13 C-terminal domain-containing protein</fullName>
    </recommendedName>
</protein>
<feature type="region of interest" description="Disordered" evidence="7">
    <location>
        <begin position="772"/>
        <end position="827"/>
    </location>
</feature>
<keyword evidence="2 5" id="KW-0853">WD repeat</keyword>
<dbReference type="InterPro" id="IPR015943">
    <property type="entry name" value="WD40/YVTN_repeat-like_dom_sf"/>
</dbReference>
<dbReference type="EMBL" id="CDMY01000869">
    <property type="protein sequence ID" value="CEM35908.1"/>
    <property type="molecule type" value="Genomic_DNA"/>
</dbReference>
<dbReference type="InterPro" id="IPR020472">
    <property type="entry name" value="WD40_PAC1"/>
</dbReference>
<dbReference type="GO" id="GO:0030686">
    <property type="term" value="C:90S preribosome"/>
    <property type="evidence" value="ECO:0007669"/>
    <property type="project" value="TreeGrafter"/>
</dbReference>
<evidence type="ECO:0000256" key="5">
    <source>
        <dbReference type="PROSITE-ProRule" id="PRU00221"/>
    </source>
</evidence>
<evidence type="ECO:0000256" key="2">
    <source>
        <dbReference type="ARBA" id="ARBA00022574"/>
    </source>
</evidence>
<dbReference type="InterPro" id="IPR036322">
    <property type="entry name" value="WD40_repeat_dom_sf"/>
</dbReference>
<feature type="repeat" description="WD" evidence="5">
    <location>
        <begin position="589"/>
        <end position="630"/>
    </location>
</feature>
<dbReference type="SUPFAM" id="SSF50978">
    <property type="entry name" value="WD40 repeat-like"/>
    <property type="match status" value="1"/>
</dbReference>
<keyword evidence="6" id="KW-0175">Coiled coil</keyword>
<dbReference type="GO" id="GO:0032040">
    <property type="term" value="C:small-subunit processome"/>
    <property type="evidence" value="ECO:0007669"/>
    <property type="project" value="InterPro"/>
</dbReference>
<accession>A0A0G4GY15</accession>
<dbReference type="GO" id="GO:0000480">
    <property type="term" value="P:endonucleolytic cleavage in 5'-ETS of tricistronic rRNA transcript (SSU-rRNA, 5.8S rRNA, LSU-rRNA)"/>
    <property type="evidence" value="ECO:0007669"/>
    <property type="project" value="TreeGrafter"/>
</dbReference>
<dbReference type="CDD" id="cd00200">
    <property type="entry name" value="WD40"/>
    <property type="match status" value="2"/>
</dbReference>
<evidence type="ECO:0000256" key="3">
    <source>
        <dbReference type="ARBA" id="ARBA00022737"/>
    </source>
</evidence>
<dbReference type="OrthoDB" id="674604at2759"/>
<organism evidence="9 10">
    <name type="scientific">Vitrella brassicaformis (strain CCMP3155)</name>
    <dbReference type="NCBI Taxonomy" id="1169540"/>
    <lineage>
        <taxon>Eukaryota</taxon>
        <taxon>Sar</taxon>
        <taxon>Alveolata</taxon>
        <taxon>Colpodellida</taxon>
        <taxon>Vitrellaceae</taxon>
        <taxon>Vitrella</taxon>
    </lineage>
</organism>
<dbReference type="PROSITE" id="PS50082">
    <property type="entry name" value="WD_REPEATS_2"/>
    <property type="match status" value="7"/>
</dbReference>
<evidence type="ECO:0000313" key="9">
    <source>
        <dbReference type="EMBL" id="CEM35908.1"/>
    </source>
</evidence>
<feature type="repeat" description="WD" evidence="5">
    <location>
        <begin position="547"/>
        <end position="579"/>
    </location>
</feature>
<proteinExistence type="predicted"/>
<dbReference type="InterPro" id="IPR013934">
    <property type="entry name" value="Utp13_C"/>
</dbReference>
<feature type="repeat" description="WD" evidence="5">
    <location>
        <begin position="640"/>
        <end position="674"/>
    </location>
</feature>
<feature type="domain" description="U3 small nucleolar RNA-associated protein 13 C-terminal" evidence="8">
    <location>
        <begin position="832"/>
        <end position="920"/>
    </location>
</feature>
<evidence type="ECO:0000259" key="8">
    <source>
        <dbReference type="Pfam" id="PF08625"/>
    </source>
</evidence>
<sequence>MSQQQLSSLWQPVRSHHSFYSGGAVRYCEHAGVLVCQHSGSVVGVDLSTARPLFTLQAEGDDVLTFDVWGDGKRAGEVGVIGACRSLLIRHWSAAKDKTGGGWTSTLIRSWRGHDSYISAMCVSPKGTHVATGATDATVRVWDISGGFCTHNFTGHDNGVDLVRFHPSRQVVFSADSGGHIRIWDLHQNRQYGVLEGHLSSIASLDFHHPSPQTSGSALYLVTAARDRTILVWQEHTQPLTYRRAKDIPTYELNEAAVAMPTRAPPQKPPKSRRRGKREHVDGGENEGGGEEHGWVMEGVEETEWVVVSVGDGGTLKLWNPTKATCVKEVPGGHASGGAMTHLLRLDARHLLTVGQDLNVIVWSWPHLAPVKQLMAHCGEILACRLMVPLKPHTSPSPLSQQLDHIHCVCVTNDEQAKIMNLGSFDVTPLVGHTTIVWTVAVAPDVRWLATGGKDGEVRLWSVDVEGGGVKAACVAVLTGHGGPVNALAFPPKLGSDGKNIGDTLRLVSVSDDQTLKVWALPLKDVQARAGGSGAGPLKVSRAALSVVAHQKAVNDVAIAPNNQVAATAGRDKEIKYYSFPECRLLGVSRGHRKTVWNICFSPVDRVLASASGDGTARIWNLKDYTCVKTFQGHESPHGVLRVSFLSGGLQIMTCGTDGLVKLWNVRTTECNATFDQHEDKVWCMDLREDVMVTGGADSKIVIWRDDTEEEAEQKREEASEAALQETRLQTLEQQGRTLEALLIAVQLNRTAQARRLLEKEATRRLTANIQRAQHTAINRHRATQDESEAPPRRPADQDMADGTGGDEDEPMADQPAGPEADGGTESAGLRSMLQEMIREWPSHDIATFLEMLGEWSTNAKAAGLASAITNQILLAFTPDFLIKVPGFPQFASTYLSYVSRHKQRMEALIQKTFLLDLITGSDGPPLSGARGAERRGEVGESARTVAAMRFI</sequence>
<reference evidence="9 10" key="1">
    <citation type="submission" date="2014-11" db="EMBL/GenBank/DDBJ databases">
        <authorList>
            <person name="Zhu J."/>
            <person name="Qi W."/>
            <person name="Song R."/>
        </authorList>
    </citation>
    <scope>NUCLEOTIDE SEQUENCE [LARGE SCALE GENOMIC DNA]</scope>
</reference>
<dbReference type="PROSITE" id="PS50294">
    <property type="entry name" value="WD_REPEATS_REGION"/>
    <property type="match status" value="4"/>
</dbReference>
<dbReference type="SUPFAM" id="SSF82171">
    <property type="entry name" value="DPP6 N-terminal domain-like"/>
    <property type="match status" value="1"/>
</dbReference>
<dbReference type="AlphaFoldDB" id="A0A0G4GY15"/>
<name>A0A0G4GY15_VITBC</name>
<dbReference type="Pfam" id="PF08625">
    <property type="entry name" value="Utp13"/>
    <property type="match status" value="1"/>
</dbReference>
<evidence type="ECO:0000256" key="7">
    <source>
        <dbReference type="SAM" id="MobiDB-lite"/>
    </source>
</evidence>
<dbReference type="PANTHER" id="PTHR19854:SF15">
    <property type="entry name" value="TRANSDUCIN BETA-LIKE PROTEIN 3"/>
    <property type="match status" value="1"/>
</dbReference>
<dbReference type="Pfam" id="PF00400">
    <property type="entry name" value="WD40"/>
    <property type="match status" value="9"/>
</dbReference>